<dbReference type="Gene3D" id="2.60.40.1400">
    <property type="entry name" value="G protein-activated inward rectifier potassium channel 1"/>
    <property type="match status" value="1"/>
</dbReference>
<evidence type="ECO:0000259" key="12">
    <source>
        <dbReference type="Pfam" id="PF07885"/>
    </source>
</evidence>
<keyword evidence="5" id="KW-0851">Voltage-gated channel</keyword>
<feature type="domain" description="Potassium channel" evidence="12">
    <location>
        <begin position="62"/>
        <end position="141"/>
    </location>
</feature>
<evidence type="ECO:0000256" key="5">
    <source>
        <dbReference type="ARBA" id="ARBA00022882"/>
    </source>
</evidence>
<evidence type="ECO:0000256" key="4">
    <source>
        <dbReference type="ARBA" id="ARBA00022692"/>
    </source>
</evidence>
<evidence type="ECO:0000256" key="2">
    <source>
        <dbReference type="ARBA" id="ARBA00022448"/>
    </source>
</evidence>
<dbReference type="EMBL" id="JAHHIF010000012">
    <property type="protein sequence ID" value="MBW4545017.1"/>
    <property type="molecule type" value="Genomic_DNA"/>
</dbReference>
<accession>A0A951PK83</accession>
<gene>
    <name evidence="14" type="ORF">KME25_11305</name>
</gene>
<keyword evidence="2" id="KW-0813">Transport</keyword>
<comment type="caution">
    <text evidence="14">The sequence shown here is derived from an EMBL/GenBank/DDBJ whole genome shotgun (WGS) entry which is preliminary data.</text>
</comment>
<proteinExistence type="predicted"/>
<evidence type="ECO:0000256" key="1">
    <source>
        <dbReference type="ARBA" id="ARBA00004141"/>
    </source>
</evidence>
<feature type="domain" description="Inward rectifier potassium channel C-terminal" evidence="13">
    <location>
        <begin position="149"/>
        <end position="301"/>
    </location>
</feature>
<dbReference type="InterPro" id="IPR041647">
    <property type="entry name" value="IRK_C"/>
</dbReference>
<reference evidence="14" key="1">
    <citation type="submission" date="2021-05" db="EMBL/GenBank/DDBJ databases">
        <authorList>
            <person name="Pietrasiak N."/>
            <person name="Ward R."/>
            <person name="Stajich J.E."/>
            <person name="Kurbessoian T."/>
        </authorList>
    </citation>
    <scope>NUCLEOTIDE SEQUENCE</scope>
    <source>
        <strain evidence="14">CPER-KK1</strain>
    </source>
</reference>
<dbReference type="GO" id="GO:0034702">
    <property type="term" value="C:monoatomic ion channel complex"/>
    <property type="evidence" value="ECO:0007669"/>
    <property type="project" value="UniProtKB-KW"/>
</dbReference>
<dbReference type="PANTHER" id="PTHR11767:SF102">
    <property type="entry name" value="INWARDLY RECTIFYING POTASSIUM CHANNEL 1, ISOFORM F"/>
    <property type="match status" value="1"/>
</dbReference>
<feature type="transmembrane region" description="Helical" evidence="11">
    <location>
        <begin position="53"/>
        <end position="77"/>
    </location>
</feature>
<evidence type="ECO:0000256" key="3">
    <source>
        <dbReference type="ARBA" id="ARBA00022538"/>
    </source>
</evidence>
<dbReference type="GO" id="GO:1990573">
    <property type="term" value="P:potassium ion import across plasma membrane"/>
    <property type="evidence" value="ECO:0007669"/>
    <property type="project" value="TreeGrafter"/>
</dbReference>
<evidence type="ECO:0000313" key="15">
    <source>
        <dbReference type="Proteomes" id="UP000753908"/>
    </source>
</evidence>
<dbReference type="AlphaFoldDB" id="A0A951PK83"/>
<evidence type="ECO:0000313" key="14">
    <source>
        <dbReference type="EMBL" id="MBW4545017.1"/>
    </source>
</evidence>
<protein>
    <submittedName>
        <fullName evidence="14">ATP-sensitive inward rectifier potassium channel 10</fullName>
    </submittedName>
</protein>
<keyword evidence="10 14" id="KW-0407">Ion channel</keyword>
<organism evidence="14 15">
    <name type="scientific">Symplocastrum torsivum CPER-KK1</name>
    <dbReference type="NCBI Taxonomy" id="450513"/>
    <lineage>
        <taxon>Bacteria</taxon>
        <taxon>Bacillati</taxon>
        <taxon>Cyanobacteriota</taxon>
        <taxon>Cyanophyceae</taxon>
        <taxon>Oscillatoriophycideae</taxon>
        <taxon>Oscillatoriales</taxon>
        <taxon>Microcoleaceae</taxon>
        <taxon>Symplocastrum</taxon>
    </lineage>
</organism>
<feature type="transmembrane region" description="Helical" evidence="11">
    <location>
        <begin position="115"/>
        <end position="140"/>
    </location>
</feature>
<keyword evidence="7 11" id="KW-1133">Transmembrane helix</keyword>
<sequence>MDKTYRTPFVRRRVNQRKGFDTASINRRFDIVRKGIAYFDWRDPYHWILTMNWFKFIGLTVVCYVITNAIFALLYMAGGDSIKNARPGSFLDAFAFSVQTMATIGYGAMYPQTAYANVLVALEALVGLMGVAMGTGLMFARFSRPTARVLFSRVGVITPFNGTPTLMFRVANERRNQILEAQIGVSLLRDETTAEGEYTRRFYDLKLLRSQSRSFALTWTVMHPVDESSPLYGETPESMAQAQADIAVTLTGLDETVSQTVHARHYYLAEEILWDKRFVDIIARKPDGRRMIDYTRFHDVMDF</sequence>
<dbReference type="InterPro" id="IPR013099">
    <property type="entry name" value="K_chnl_dom"/>
</dbReference>
<name>A0A951PK83_9CYAN</name>
<dbReference type="Gene3D" id="1.10.287.70">
    <property type="match status" value="1"/>
</dbReference>
<reference evidence="14" key="2">
    <citation type="journal article" date="2022" name="Microbiol. Resour. Announc.">
        <title>Metagenome Sequencing to Explore Phylogenomics of Terrestrial Cyanobacteria.</title>
        <authorList>
            <person name="Ward R.D."/>
            <person name="Stajich J.E."/>
            <person name="Johansen J.R."/>
            <person name="Huntemann M."/>
            <person name="Clum A."/>
            <person name="Foster B."/>
            <person name="Foster B."/>
            <person name="Roux S."/>
            <person name="Palaniappan K."/>
            <person name="Varghese N."/>
            <person name="Mukherjee S."/>
            <person name="Reddy T.B.K."/>
            <person name="Daum C."/>
            <person name="Copeland A."/>
            <person name="Chen I.A."/>
            <person name="Ivanova N.N."/>
            <person name="Kyrpides N.C."/>
            <person name="Shapiro N."/>
            <person name="Eloe-Fadrosh E.A."/>
            <person name="Pietrasiak N."/>
        </authorList>
    </citation>
    <scope>NUCLEOTIDE SEQUENCE</scope>
    <source>
        <strain evidence="14">CPER-KK1</strain>
    </source>
</reference>
<dbReference type="SUPFAM" id="SSF81296">
    <property type="entry name" value="E set domains"/>
    <property type="match status" value="1"/>
</dbReference>
<dbReference type="InterPro" id="IPR014756">
    <property type="entry name" value="Ig_E-set"/>
</dbReference>
<keyword evidence="9 11" id="KW-0472">Membrane</keyword>
<evidence type="ECO:0000256" key="8">
    <source>
        <dbReference type="ARBA" id="ARBA00023065"/>
    </source>
</evidence>
<dbReference type="GO" id="GO:0005242">
    <property type="term" value="F:inward rectifier potassium channel activity"/>
    <property type="evidence" value="ECO:0007669"/>
    <property type="project" value="InterPro"/>
</dbReference>
<keyword evidence="3" id="KW-0633">Potassium transport</keyword>
<dbReference type="SUPFAM" id="SSF81324">
    <property type="entry name" value="Voltage-gated potassium channels"/>
    <property type="match status" value="1"/>
</dbReference>
<dbReference type="Pfam" id="PF17655">
    <property type="entry name" value="IRK_C"/>
    <property type="match status" value="1"/>
</dbReference>
<dbReference type="PANTHER" id="PTHR11767">
    <property type="entry name" value="INWARD RECTIFIER POTASSIUM CHANNEL"/>
    <property type="match status" value="1"/>
</dbReference>
<evidence type="ECO:0000256" key="7">
    <source>
        <dbReference type="ARBA" id="ARBA00022989"/>
    </source>
</evidence>
<keyword evidence="8" id="KW-0406">Ion transport</keyword>
<evidence type="ECO:0000259" key="13">
    <source>
        <dbReference type="Pfam" id="PF17655"/>
    </source>
</evidence>
<evidence type="ECO:0000256" key="10">
    <source>
        <dbReference type="ARBA" id="ARBA00023303"/>
    </source>
</evidence>
<dbReference type="InterPro" id="IPR016449">
    <property type="entry name" value="K_chnl_inward-rec_Kir"/>
</dbReference>
<dbReference type="Pfam" id="PF07885">
    <property type="entry name" value="Ion_trans_2"/>
    <property type="match status" value="1"/>
</dbReference>
<dbReference type="Proteomes" id="UP000753908">
    <property type="component" value="Unassembled WGS sequence"/>
</dbReference>
<dbReference type="GO" id="GO:0005886">
    <property type="term" value="C:plasma membrane"/>
    <property type="evidence" value="ECO:0007669"/>
    <property type="project" value="TreeGrafter"/>
</dbReference>
<keyword evidence="6" id="KW-0630">Potassium</keyword>
<dbReference type="GO" id="GO:0034765">
    <property type="term" value="P:regulation of monoatomic ion transmembrane transport"/>
    <property type="evidence" value="ECO:0007669"/>
    <property type="project" value="TreeGrafter"/>
</dbReference>
<evidence type="ECO:0000256" key="6">
    <source>
        <dbReference type="ARBA" id="ARBA00022958"/>
    </source>
</evidence>
<evidence type="ECO:0000256" key="9">
    <source>
        <dbReference type="ARBA" id="ARBA00023136"/>
    </source>
</evidence>
<dbReference type="InterPro" id="IPR013518">
    <property type="entry name" value="K_chnl_inward-rec_Kir_cyto"/>
</dbReference>
<keyword evidence="4 11" id="KW-0812">Transmembrane</keyword>
<feature type="transmembrane region" description="Helical" evidence="11">
    <location>
        <begin position="89"/>
        <end position="109"/>
    </location>
</feature>
<dbReference type="PRINTS" id="PR01320">
    <property type="entry name" value="KIRCHANNEL"/>
</dbReference>
<comment type="subcellular location">
    <subcellularLocation>
        <location evidence="1">Membrane</location>
        <topology evidence="1">Multi-pass membrane protein</topology>
    </subcellularLocation>
</comment>
<evidence type="ECO:0000256" key="11">
    <source>
        <dbReference type="SAM" id="Phobius"/>
    </source>
</evidence>